<evidence type="ECO:0008006" key="11">
    <source>
        <dbReference type="Google" id="ProtNLM"/>
    </source>
</evidence>
<protein>
    <recommendedName>
        <fullName evidence="11">Heat shock protein 83</fullName>
    </recommendedName>
</protein>
<feature type="binding site" evidence="8">
    <location>
        <position position="93"/>
    </location>
    <ligand>
        <name>ATP</name>
        <dbReference type="ChEBI" id="CHEBI:30616"/>
    </ligand>
</feature>
<evidence type="ECO:0000256" key="1">
    <source>
        <dbReference type="ARBA" id="ARBA00004496"/>
    </source>
</evidence>
<dbReference type="NCBIfam" id="NF003555">
    <property type="entry name" value="PRK05218.1"/>
    <property type="match status" value="1"/>
</dbReference>
<comment type="similarity">
    <text evidence="2">Belongs to the heat shock protein 90 family.</text>
</comment>
<dbReference type="Gene3D" id="3.30.230.80">
    <property type="match status" value="1"/>
</dbReference>
<dbReference type="GO" id="GO:0140662">
    <property type="term" value="F:ATP-dependent protein folding chaperone"/>
    <property type="evidence" value="ECO:0007669"/>
    <property type="project" value="InterPro"/>
</dbReference>
<dbReference type="FunFam" id="3.30.230.80:FF:000002">
    <property type="entry name" value="Molecular chaperone HtpG"/>
    <property type="match status" value="1"/>
</dbReference>
<dbReference type="InterPro" id="IPR020575">
    <property type="entry name" value="Hsp90_N"/>
</dbReference>
<dbReference type="PRINTS" id="PR00775">
    <property type="entry name" value="HEATSHOCK90"/>
</dbReference>
<feature type="binding site" evidence="8">
    <location>
        <position position="85"/>
    </location>
    <ligand>
        <name>ATP</name>
        <dbReference type="ChEBI" id="CHEBI:30616"/>
    </ligand>
</feature>
<dbReference type="Proteomes" id="UP000078200">
    <property type="component" value="Unassembled WGS sequence"/>
</dbReference>
<dbReference type="InterPro" id="IPR001404">
    <property type="entry name" value="Hsp90_fam"/>
</dbReference>
<reference evidence="9" key="1">
    <citation type="submission" date="2020-05" db="UniProtKB">
        <authorList>
            <consortium name="EnsemblMetazoa"/>
        </authorList>
    </citation>
    <scope>IDENTIFICATION</scope>
    <source>
        <strain evidence="9">TTRI</strain>
    </source>
</reference>
<evidence type="ECO:0000256" key="5">
    <source>
        <dbReference type="ARBA" id="ARBA00022840"/>
    </source>
</evidence>
<dbReference type="VEuPathDB" id="VectorBase:GAUT007561"/>
<dbReference type="Pfam" id="PF13589">
    <property type="entry name" value="HATPase_c_3"/>
    <property type="match status" value="1"/>
</dbReference>
<organism evidence="9 10">
    <name type="scientific">Glossina austeni</name>
    <name type="common">Savannah tsetse fly</name>
    <dbReference type="NCBI Taxonomy" id="7395"/>
    <lineage>
        <taxon>Eukaryota</taxon>
        <taxon>Metazoa</taxon>
        <taxon>Ecdysozoa</taxon>
        <taxon>Arthropoda</taxon>
        <taxon>Hexapoda</taxon>
        <taxon>Insecta</taxon>
        <taxon>Pterygota</taxon>
        <taxon>Neoptera</taxon>
        <taxon>Endopterygota</taxon>
        <taxon>Diptera</taxon>
        <taxon>Brachycera</taxon>
        <taxon>Muscomorpha</taxon>
        <taxon>Hippoboscoidea</taxon>
        <taxon>Glossinidae</taxon>
        <taxon>Glossina</taxon>
    </lineage>
</organism>
<evidence type="ECO:0000256" key="2">
    <source>
        <dbReference type="ARBA" id="ARBA00008239"/>
    </source>
</evidence>
<dbReference type="FunFam" id="3.30.565.10:FF:000009">
    <property type="entry name" value="Molecular chaperone HtpG"/>
    <property type="match status" value="1"/>
</dbReference>
<dbReference type="AlphaFoldDB" id="A0A1A9UKH0"/>
<accession>A0A1A9UKH0</accession>
<dbReference type="InterPro" id="IPR036890">
    <property type="entry name" value="HATPase_C_sf"/>
</dbReference>
<dbReference type="Gene3D" id="3.30.565.10">
    <property type="entry name" value="Histidine kinase-like ATPase, C-terminal domain"/>
    <property type="match status" value="1"/>
</dbReference>
<feature type="binding site" evidence="8">
    <location>
        <position position="34"/>
    </location>
    <ligand>
        <name>ATP</name>
        <dbReference type="ChEBI" id="CHEBI:30616"/>
    </ligand>
</feature>
<evidence type="ECO:0000313" key="9">
    <source>
        <dbReference type="EnsemblMetazoa" id="GAUT007561-PA"/>
    </source>
</evidence>
<evidence type="ECO:0000256" key="6">
    <source>
        <dbReference type="ARBA" id="ARBA00023016"/>
    </source>
</evidence>
<dbReference type="SUPFAM" id="SSF110942">
    <property type="entry name" value="HSP90 C-terminal domain"/>
    <property type="match status" value="1"/>
</dbReference>
<dbReference type="PIRSF" id="PIRSF002583">
    <property type="entry name" value="Hsp90"/>
    <property type="match status" value="1"/>
</dbReference>
<dbReference type="Pfam" id="PF00183">
    <property type="entry name" value="HSP90"/>
    <property type="match status" value="1"/>
</dbReference>
<proteinExistence type="inferred from homology"/>
<dbReference type="GO" id="GO:0051082">
    <property type="term" value="F:unfolded protein binding"/>
    <property type="evidence" value="ECO:0007669"/>
    <property type="project" value="InterPro"/>
</dbReference>
<dbReference type="InterPro" id="IPR020568">
    <property type="entry name" value="Ribosomal_Su5_D2-typ_SF"/>
</dbReference>
<dbReference type="GO" id="GO:0016887">
    <property type="term" value="F:ATP hydrolysis activity"/>
    <property type="evidence" value="ECO:0007669"/>
    <property type="project" value="InterPro"/>
</dbReference>
<evidence type="ECO:0000256" key="4">
    <source>
        <dbReference type="ARBA" id="ARBA00022741"/>
    </source>
</evidence>
<comment type="subcellular location">
    <subcellularLocation>
        <location evidence="1">Cytoplasm</location>
    </subcellularLocation>
</comment>
<evidence type="ECO:0000313" key="10">
    <source>
        <dbReference type="Proteomes" id="UP000078200"/>
    </source>
</evidence>
<feature type="binding site" evidence="8">
    <location>
        <position position="174"/>
    </location>
    <ligand>
        <name>ATP</name>
        <dbReference type="ChEBI" id="CHEBI:30616"/>
    </ligand>
</feature>
<dbReference type="Gene3D" id="3.40.50.11260">
    <property type="match status" value="1"/>
</dbReference>
<dbReference type="SUPFAM" id="SSF54211">
    <property type="entry name" value="Ribosomal protein S5 domain 2-like"/>
    <property type="match status" value="1"/>
</dbReference>
<keyword evidence="4 8" id="KW-0547">Nucleotide-binding</keyword>
<keyword evidence="10" id="KW-1185">Reference proteome</keyword>
<keyword evidence="7" id="KW-0143">Chaperone</keyword>
<feature type="binding site" evidence="8">
    <location>
        <begin position="100"/>
        <end position="101"/>
    </location>
    <ligand>
        <name>ATP</name>
        <dbReference type="ChEBI" id="CHEBI:30616"/>
    </ligand>
</feature>
<dbReference type="GO" id="GO:0005524">
    <property type="term" value="F:ATP binding"/>
    <property type="evidence" value="ECO:0007669"/>
    <property type="project" value="UniProtKB-KW"/>
</dbReference>
<dbReference type="EnsemblMetazoa" id="GAUT007561-RA">
    <property type="protein sequence ID" value="GAUT007561-PA"/>
    <property type="gene ID" value="GAUT007561"/>
</dbReference>
<name>A0A1A9UKH0_GLOAU</name>
<dbReference type="PANTHER" id="PTHR11528">
    <property type="entry name" value="HEAT SHOCK PROTEIN 90 FAMILY MEMBER"/>
    <property type="match status" value="1"/>
</dbReference>
<evidence type="ECO:0000256" key="8">
    <source>
        <dbReference type="PIRSR" id="PIRSR002583-1"/>
    </source>
</evidence>
<feature type="binding site" evidence="8">
    <location>
        <position position="38"/>
    </location>
    <ligand>
        <name>ATP</name>
        <dbReference type="ChEBI" id="CHEBI:30616"/>
    </ligand>
</feature>
<keyword evidence="6" id="KW-0346">Stress response</keyword>
<dbReference type="Gene3D" id="1.20.120.790">
    <property type="entry name" value="Heat shock protein 90, C-terminal domain"/>
    <property type="match status" value="1"/>
</dbReference>
<dbReference type="SUPFAM" id="SSF55874">
    <property type="entry name" value="ATPase domain of HSP90 chaperone/DNA topoisomerase II/histidine kinase"/>
    <property type="match status" value="1"/>
</dbReference>
<dbReference type="PROSITE" id="PS00298">
    <property type="entry name" value="HSP90"/>
    <property type="match status" value="1"/>
</dbReference>
<feature type="binding site" evidence="8">
    <location>
        <position position="80"/>
    </location>
    <ligand>
        <name>ATP</name>
        <dbReference type="ChEBI" id="CHEBI:30616"/>
    </ligand>
</feature>
<evidence type="ECO:0000256" key="3">
    <source>
        <dbReference type="ARBA" id="ARBA00022490"/>
    </source>
</evidence>
<dbReference type="InterPro" id="IPR019805">
    <property type="entry name" value="Heat_shock_protein_90_CS"/>
</dbReference>
<dbReference type="HAMAP" id="MF_00505">
    <property type="entry name" value="HSP90"/>
    <property type="match status" value="1"/>
</dbReference>
<dbReference type="CDD" id="cd16927">
    <property type="entry name" value="HATPase_Hsp90-like"/>
    <property type="match status" value="1"/>
</dbReference>
<dbReference type="InterPro" id="IPR037196">
    <property type="entry name" value="HSP90_C"/>
</dbReference>
<dbReference type="GO" id="GO:0005737">
    <property type="term" value="C:cytoplasm"/>
    <property type="evidence" value="ECO:0007669"/>
    <property type="project" value="UniProtKB-SubCell"/>
</dbReference>
<keyword evidence="5 8" id="KW-0067">ATP-binding</keyword>
<evidence type="ECO:0000256" key="7">
    <source>
        <dbReference type="ARBA" id="ARBA00023186"/>
    </source>
</evidence>
<keyword evidence="3" id="KW-0963">Cytoplasm</keyword>
<dbReference type="STRING" id="7395.A0A1A9UKH0"/>
<sequence length="637" mass="74540">MEGKKTLKFQSEVKQLLNLMIHSLYSNKEIFLRELISNASDALDKLRFLTLSKPEINKKIKELCILVSYNKDEKQILIRDNGIGMSYDEIIENLGTIAKSGTKLFLKSINSDKLKNNQLIGKFGVGFYSAFIVAEKVIVRTKSFLSTLNEGVLWESNGQGEYSVSNTKKKEIGTEIILYLKDSEKMFADEIIIKNIIHKYSNHIGFPIKMKVKETKENKIITPNFESQLIWKQINTGKALWTRKKSDINDAEYKEFYKNFFHDDQDPIAWSHNHVEGNQEYSSLLYIPKKASWDIWNRDNKHGLKLYVRKIFIMDQSSEFIPNYLRFIKGIIDSNDLPLNISREILQSNQITKIIKNSLTKRILSMLDNLSKNNSQEYQIFWQEFGLILKEGPSEDNKNYANIIKLFRFSSTYTQLNIQNVSLNDYVSRMKPKQEKIFYITADSYLSAKNNPHLEKLKEKNIEVLLLFDRIDEWMMNYMTSFNKIEFQSISKNNEYLEKIFDNKTLDQKKSEQELSSIILRIKSYLKDKVKNVRFTSKLTNTPAAVTTDEHDITTQMSKLLISTGQNSPEIKYIFEINAIHPLIMYIFKIKDQKKFNNWIDLLLEESLLSECGNLEDPNKFIHRINKLLIRHIISSK</sequence>
<feature type="binding site" evidence="8">
    <location>
        <position position="99"/>
    </location>
    <ligand>
        <name>ATP</name>
        <dbReference type="ChEBI" id="CHEBI:30616"/>
    </ligand>
</feature>
<feature type="binding site" evidence="8">
    <location>
        <position position="343"/>
    </location>
    <ligand>
        <name>ATP</name>
        <dbReference type="ChEBI" id="CHEBI:30616"/>
    </ligand>
</feature>